<feature type="region of interest" description="Disordered" evidence="1">
    <location>
        <begin position="327"/>
        <end position="378"/>
    </location>
</feature>
<dbReference type="InterPro" id="IPR046341">
    <property type="entry name" value="SET_dom_sf"/>
</dbReference>
<dbReference type="GO" id="GO:0016279">
    <property type="term" value="F:protein-lysine N-methyltransferase activity"/>
    <property type="evidence" value="ECO:0007669"/>
    <property type="project" value="TreeGrafter"/>
</dbReference>
<sequence length="645" mass="71391">MAQPSSSSSSSRPPKRARTQRYSGRSSTASSSSSTTNDSPATSATSCSPAPSTNTASSQPPRLKRFLAWCQTQGIHINPALDLRYSGDALSWSIAIHARTAIANDSVVATIPKSAILSRKTSALSTVLRGKWLSDSHETVGLELALCLLYERCLGKQSRFEPFLAILPRLPVPLPLLRTARDDTPWRWITATETDRIDHRASLAYHLTSTSAADSWPYDHDYGMSKQKALDYFYTFGIPILARSKLFDKTQRQHLDGLEYAFLTAYTHVSSRDFIIDTYHGVGLVPLADLFNHAEVHTVQFESDQDVCEICGVAFLTGHEEGECRFGTRDQEDEEEGHEDDAAETDTQDTADQATPTSTASNHSTQTDATDTESQLELDDTLDMRTLAAFSAGDEMHNTYGALSNALLLTRYGFCLDTETDFERCTLDLRFPSERQAFFQAFLSQPASRFKRVAKVAAAFERVLVLVAARFPRAVDEDGVPEAVGVESRAIDALHHLDQLVPAAPEWISSAVCPLFRAPDAVDEDLVDRDHIHPLFASATGRTSIPLFLLTFLLHHRPASSLDLKPSDLKLTSKTVQTTLRTLRTFWSSRLDALHITHRLQDALERLESPHVEYAEKACIQHAYQEHVAVQGAIATLDDLLTPSQ</sequence>
<evidence type="ECO:0000256" key="1">
    <source>
        <dbReference type="SAM" id="MobiDB-lite"/>
    </source>
</evidence>
<dbReference type="Gene3D" id="3.90.1410.10">
    <property type="entry name" value="set domain protein methyltransferase, domain 1"/>
    <property type="match status" value="1"/>
</dbReference>
<feature type="compositionally biased region" description="Low complexity" evidence="1">
    <location>
        <begin position="1"/>
        <end position="11"/>
    </location>
</feature>
<keyword evidence="2" id="KW-0489">Methyltransferase</keyword>
<reference evidence="2 3" key="1">
    <citation type="submission" date="2017-02" db="EMBL/GenBank/DDBJ databases">
        <authorList>
            <person name="Peterson S.W."/>
        </authorList>
    </citation>
    <scope>NUCLEOTIDE SEQUENCE [LARGE SCALE GENOMIC DNA]</scope>
    <source>
        <strain evidence="2 3">SRS1_H2-8</strain>
    </source>
</reference>
<dbReference type="SUPFAM" id="SSF82199">
    <property type="entry name" value="SET domain"/>
    <property type="match status" value="2"/>
</dbReference>
<evidence type="ECO:0000313" key="2">
    <source>
        <dbReference type="EMBL" id="SJX60082.1"/>
    </source>
</evidence>
<organism evidence="2 3">
    <name type="scientific">Sporisorium reilianum f. sp. reilianum</name>
    <dbReference type="NCBI Taxonomy" id="72559"/>
    <lineage>
        <taxon>Eukaryota</taxon>
        <taxon>Fungi</taxon>
        <taxon>Dikarya</taxon>
        <taxon>Basidiomycota</taxon>
        <taxon>Ustilaginomycotina</taxon>
        <taxon>Ustilaginomycetes</taxon>
        <taxon>Ustilaginales</taxon>
        <taxon>Ustilaginaceae</taxon>
        <taxon>Sporisorium</taxon>
    </lineage>
</organism>
<dbReference type="PANTHER" id="PTHR13271">
    <property type="entry name" value="UNCHARACTERIZED PUTATIVE METHYLTRANSFERASE"/>
    <property type="match status" value="1"/>
</dbReference>
<feature type="compositionally biased region" description="Acidic residues" evidence="1">
    <location>
        <begin position="331"/>
        <end position="349"/>
    </location>
</feature>
<feature type="compositionally biased region" description="Low complexity" evidence="1">
    <location>
        <begin position="350"/>
        <end position="361"/>
    </location>
</feature>
<name>A0A2N8U5Y3_9BASI</name>
<evidence type="ECO:0000313" key="3">
    <source>
        <dbReference type="Proteomes" id="UP000239563"/>
    </source>
</evidence>
<dbReference type="Proteomes" id="UP000239563">
    <property type="component" value="Chromosome I"/>
</dbReference>
<keyword evidence="2" id="KW-0808">Transferase</keyword>
<protein>
    <submittedName>
        <fullName evidence="2">Related to RKM3-ribosomal lysine methyltransferase</fullName>
    </submittedName>
</protein>
<dbReference type="AlphaFoldDB" id="A0A2N8U5Y3"/>
<dbReference type="InterPro" id="IPR050600">
    <property type="entry name" value="SETD3_SETD6_MTase"/>
</dbReference>
<feature type="compositionally biased region" description="Low complexity" evidence="1">
    <location>
        <begin position="26"/>
        <end position="59"/>
    </location>
</feature>
<dbReference type="EMBL" id="LT795054">
    <property type="protein sequence ID" value="SJX60082.1"/>
    <property type="molecule type" value="Genomic_DNA"/>
</dbReference>
<dbReference type="GO" id="GO:0005634">
    <property type="term" value="C:nucleus"/>
    <property type="evidence" value="ECO:0007669"/>
    <property type="project" value="TreeGrafter"/>
</dbReference>
<dbReference type="GO" id="GO:0032259">
    <property type="term" value="P:methylation"/>
    <property type="evidence" value="ECO:0007669"/>
    <property type="project" value="UniProtKB-KW"/>
</dbReference>
<dbReference type="PANTHER" id="PTHR13271:SF34">
    <property type="entry name" value="N-LYSINE METHYLTRANSFERASE SETD6"/>
    <property type="match status" value="1"/>
</dbReference>
<dbReference type="CDD" id="cd10527">
    <property type="entry name" value="SET_LSMT"/>
    <property type="match status" value="1"/>
</dbReference>
<accession>A0A2N8U5Y3</accession>
<gene>
    <name evidence="2" type="ORF">SRS1_11396</name>
</gene>
<feature type="region of interest" description="Disordered" evidence="1">
    <location>
        <begin position="1"/>
        <end position="59"/>
    </location>
</feature>
<proteinExistence type="predicted"/>